<dbReference type="InterPro" id="IPR012349">
    <property type="entry name" value="Split_barrel_FMN-bd"/>
</dbReference>
<proteinExistence type="predicted"/>
<evidence type="ECO:0000313" key="2">
    <source>
        <dbReference type="EMBL" id="PXY19414.1"/>
    </source>
</evidence>
<feature type="region of interest" description="Disordered" evidence="1">
    <location>
        <begin position="132"/>
        <end position="158"/>
    </location>
</feature>
<dbReference type="EMBL" id="MASW01000007">
    <property type="protein sequence ID" value="PXY19414.1"/>
    <property type="molecule type" value="Genomic_DNA"/>
</dbReference>
<dbReference type="Gene3D" id="2.30.110.10">
    <property type="entry name" value="Electron Transport, Fmn-binding Protein, Chain A"/>
    <property type="match status" value="1"/>
</dbReference>
<evidence type="ECO:0000313" key="3">
    <source>
        <dbReference type="Proteomes" id="UP000249915"/>
    </source>
</evidence>
<dbReference type="Proteomes" id="UP000249915">
    <property type="component" value="Unassembled WGS sequence"/>
</dbReference>
<comment type="caution">
    <text evidence="2">The sequence shown here is derived from an EMBL/GenBank/DDBJ whole genome shotgun (WGS) entry which is preliminary data.</text>
</comment>
<sequence>MDSTDSTDSAVSDLHHADCLELVRGTGERHTARVAVDGASPLLLACFVRAGGDVLVPTGTDASLTRAATGKPVAVEFSGEETGQGWTVRGVGLARPLGHRDRPRPATGDALALRYAFDNGIRIRIARLTGSRTGPAIPAQRSAEAPAPDPVPSEPETA</sequence>
<dbReference type="AlphaFoldDB" id="A0A2V4AHL1"/>
<name>A0A2V4AHL1_9PSEU</name>
<accession>A0A2V4AHL1</accession>
<gene>
    <name evidence="2" type="ORF">BAY60_32240</name>
</gene>
<evidence type="ECO:0000256" key="1">
    <source>
        <dbReference type="SAM" id="MobiDB-lite"/>
    </source>
</evidence>
<feature type="compositionally biased region" description="Pro residues" evidence="1">
    <location>
        <begin position="147"/>
        <end position="158"/>
    </location>
</feature>
<keyword evidence="3" id="KW-1185">Reference proteome</keyword>
<organism evidence="2 3">
    <name type="scientific">Prauserella muralis</name>
    <dbReference type="NCBI Taxonomy" id="588067"/>
    <lineage>
        <taxon>Bacteria</taxon>
        <taxon>Bacillati</taxon>
        <taxon>Actinomycetota</taxon>
        <taxon>Actinomycetes</taxon>
        <taxon>Pseudonocardiales</taxon>
        <taxon>Pseudonocardiaceae</taxon>
        <taxon>Prauserella</taxon>
    </lineage>
</organism>
<reference evidence="2 3" key="1">
    <citation type="submission" date="2016-07" db="EMBL/GenBank/DDBJ databases">
        <title>Draft genome sequence of Prauserella muralis DSM 45305, isolated from a mould-covered wall in an indoor environment.</title>
        <authorList>
            <person name="Ruckert C."/>
            <person name="Albersmeier A."/>
            <person name="Jiang C.-L."/>
            <person name="Jiang Y."/>
            <person name="Kalinowski J."/>
            <person name="Schneider O."/>
            <person name="Winkler A."/>
            <person name="Zotchev S.B."/>
        </authorList>
    </citation>
    <scope>NUCLEOTIDE SEQUENCE [LARGE SCALE GENOMIC DNA]</scope>
    <source>
        <strain evidence="2 3">DSM 45305</strain>
    </source>
</reference>
<dbReference type="OrthoDB" id="3627140at2"/>
<dbReference type="RefSeq" id="WP_112285347.1">
    <property type="nucleotide sequence ID" value="NZ_MASW01000007.1"/>
</dbReference>
<protein>
    <submittedName>
        <fullName evidence="2">Uncharacterized protein</fullName>
    </submittedName>
</protein>